<organism evidence="1 2">
    <name type="scientific">Pseudomonas wadenswilerensis</name>
    <dbReference type="NCBI Taxonomy" id="1785161"/>
    <lineage>
        <taxon>Bacteria</taxon>
        <taxon>Pseudomonadati</taxon>
        <taxon>Pseudomonadota</taxon>
        <taxon>Gammaproteobacteria</taxon>
        <taxon>Pseudomonadales</taxon>
        <taxon>Pseudomonadaceae</taxon>
        <taxon>Pseudomonas</taxon>
    </lineage>
</organism>
<evidence type="ECO:0000313" key="2">
    <source>
        <dbReference type="Proteomes" id="UP000255177"/>
    </source>
</evidence>
<evidence type="ECO:0000313" key="1">
    <source>
        <dbReference type="EMBL" id="SUQ62390.1"/>
    </source>
</evidence>
<name>A0A380SYJ3_9PSED</name>
<proteinExistence type="predicted"/>
<accession>A0A380SYJ3</accession>
<dbReference type="Proteomes" id="UP000255177">
    <property type="component" value="Unassembled WGS sequence"/>
</dbReference>
<keyword evidence="2" id="KW-1185">Reference proteome</keyword>
<reference evidence="2" key="1">
    <citation type="submission" date="2018-07" db="EMBL/GenBank/DDBJ databases">
        <authorList>
            <person name="Blom J."/>
        </authorList>
    </citation>
    <scope>NUCLEOTIDE SEQUENCE [LARGE SCALE GENOMIC DNA]</scope>
    <source>
        <strain evidence="2">CCOS 864</strain>
    </source>
</reference>
<protein>
    <submittedName>
        <fullName evidence="1">Uncharacterized protein</fullName>
    </submittedName>
</protein>
<dbReference type="EMBL" id="UIDD01000006">
    <property type="protein sequence ID" value="SUQ62390.1"/>
    <property type="molecule type" value="Genomic_DNA"/>
</dbReference>
<gene>
    <name evidence="1" type="ORF">CCOS864_01833</name>
</gene>
<sequence length="416" mass="43300">MVDSVSSASQTSFVPVEAPEQPTTSEYVVIDMPADFDPIDLLGPQAPLSLEEKNVCIDILQTLETFEQQISVSAEDAQAVQSFVADGVVSQSSVFTHQQGQSLETVPQRIGAVAHYLQTQLRETLDTLPRPLSNLAVSTAFNLPSVCALTMARSALSAAVAEGVSGSAAVITGAACSALPLLLTLAAAGHHLYNGTATPAYLASQGAFLAVSALILGAALATGPATIFAGLAGSAPAVALYCLSRDLLQPFHGLGSNTGLSLPVNLVDGIAYGALQFAAGAAALWTDSGLVGALINGLIESVEPALNEELSAWMHGRDEAVDEQSFRLNYEVQVPGWRQIVTRLENTGIPRMTAFAINSTGVATAQHIGAMGLNDSQNYWLANGAGALLATYILTPFYQSHALQPGELAEVVVTRL</sequence>
<dbReference type="AlphaFoldDB" id="A0A380SYJ3"/>